<dbReference type="Gene3D" id="2.130.10.10">
    <property type="entry name" value="YVTN repeat-like/Quinoprotein amine dehydrogenase"/>
    <property type="match status" value="4"/>
</dbReference>
<evidence type="ECO:0000313" key="9">
    <source>
        <dbReference type="Proteomes" id="UP001246372"/>
    </source>
</evidence>
<feature type="compositionally biased region" description="Low complexity" evidence="4">
    <location>
        <begin position="1298"/>
        <end position="1319"/>
    </location>
</feature>
<feature type="domain" description="Photosynthesis system II assembly factor Ycf48/Hcf136-like" evidence="7">
    <location>
        <begin position="494"/>
        <end position="566"/>
    </location>
</feature>
<evidence type="ECO:0000256" key="4">
    <source>
        <dbReference type="SAM" id="MobiDB-lite"/>
    </source>
</evidence>
<evidence type="ECO:0000259" key="7">
    <source>
        <dbReference type="Pfam" id="PF14870"/>
    </source>
</evidence>
<dbReference type="SUPFAM" id="SSF50939">
    <property type="entry name" value="Sialidases"/>
    <property type="match status" value="1"/>
</dbReference>
<keyword evidence="2" id="KW-0604">Photosystem II</keyword>
<dbReference type="Pfam" id="PF07693">
    <property type="entry name" value="KAP_NTPase"/>
    <property type="match status" value="2"/>
</dbReference>
<evidence type="ECO:0000259" key="6">
    <source>
        <dbReference type="Pfam" id="PF07693"/>
    </source>
</evidence>
<dbReference type="InterPro" id="IPR015943">
    <property type="entry name" value="WD40/YVTN_repeat-like_dom_sf"/>
</dbReference>
<reference evidence="8" key="1">
    <citation type="submission" date="2023-09" db="EMBL/GenBank/DDBJ databases">
        <title>Paucibacter sp. APW11 Genome sequencing and assembly.</title>
        <authorList>
            <person name="Kim I."/>
        </authorList>
    </citation>
    <scope>NUCLEOTIDE SEQUENCE</scope>
    <source>
        <strain evidence="8">APW11</strain>
    </source>
</reference>
<feature type="compositionally biased region" description="Polar residues" evidence="4">
    <location>
        <begin position="1188"/>
        <end position="1197"/>
    </location>
</feature>
<dbReference type="InterPro" id="IPR028203">
    <property type="entry name" value="PSII_CF48-like_dom"/>
</dbReference>
<feature type="domain" description="KAP NTPase" evidence="6">
    <location>
        <begin position="714"/>
        <end position="787"/>
    </location>
</feature>
<name>A0ABU3PGX2_9BURK</name>
<feature type="region of interest" description="Disordered" evidence="4">
    <location>
        <begin position="1530"/>
        <end position="1551"/>
    </location>
</feature>
<feature type="region of interest" description="Disordered" evidence="4">
    <location>
        <begin position="1176"/>
        <end position="1233"/>
    </location>
</feature>
<dbReference type="CDD" id="cd15482">
    <property type="entry name" value="Sialidase_non-viral"/>
    <property type="match status" value="1"/>
</dbReference>
<sequence>MDISSNGGTYSLKRLWAWLIICLLACAAIAGMHAWQARLAPCGDQLDGGWSWFCPYETNRSLRVVGSAPDAGLISIRFSDDDLHGWAVGAAGTLLHTQNGGLTWEAQGSATKSLLLAIRLAKNGQHIVAVGEGGTILSSKDGGQSWSTQTWPSGELLTALHVSSDGEQAWSVGEGGLILHSEDGGKSWDRQDSGTQKQLIALHFAADGQTGWAAGEDGTILRTVDAGASWQPQINNSQASLFAIHFSTDGLHGWVVGDGGTILRTTDAGASWRPLTSGTRAWLNAVHINEDGRRGWAAGEEGLILHTEDGGESWAPQVSNTRATLLALHFSPDGQRGWAAGERGVILRTDDGGRSWVTQISHWRPSATALQIGRDGQHGWAIDERGAILRIDKGGRSWSQLRGPTKVMLNALYISADEQHGWAAGNDGTILATKDGGKTWDTQASGLKSSLNALHFNDDGQRGWASGEEGAIMATRNGGLSWRGQARASTKLSALHFSRDGQRGWAVGDAGLIAATTDGGEEWFYQSSNTGASLHALRFSADGQRGWIVGDGGTVLSSSNGGQSWTAQFSGIKNDLSDLYISADGLRGWAVGDGGTILSTQNGGRSWVAQPTNTKEKLIAVRFSGDGKQAWAVGERGAIVRSDNGGSSWQLLRYERWPPPAYGVALALLAGLLLSVGIRGITRRGELRLLNQLLGRAVDDAPLQRADEDLLNFDPLVRALSFYLTHQKTAPPLTVGISAPWGRGKSSLMSLLRSRLDQRGLSTVWFNAWHHQREPVLLAALLQAIASQGLPGWWTMKGLVFRTRLVWGRFLRRPLLGALPLALWLAIAWGGLIWLVLGLLVQAAGLASGGANPVFFWLVDLLHSAAANIAGNPAAEALWAGEWARFARETFGAIGHDPSKVLPLLGVLWLALSGFLLATHYARPFPAHPGALLASFGPRFSLSAAEEQTGFRQRFREHFAEVTKGLHALNRTLTIFIDDIDRCEPAKAAELLEAINYLMDSGRCFVVLGLARDVVEAQLGESFKDLAARDHGFEKVRQERLGSSVSARPGANEGVQLDFARRYLEKLVQLWVPVPGSDRLSDVLLGNMHADANAESARQRRQYLREEEQAARIKSTVRTILLAGLMLLVLGWISLQSAAWLNQENKRLTRARATMLAEREALAKRIRDIKAYAQWRKEQDGGAGPTGSKRTPTASATRSERADSTGQPASAQEVRAKGAPNDAKLAEQHRTVTHEWHEQQLKLAQERYNVLNAEVQLAMQSENGSAGELLPPRFQEAHTAIEDFLAPLEKAKSEEQQRGAPHGPSASASSAHRADAASAGKTAGLTETQPRRLQSSKPRETSDVRDTTPLSLNIPLLLLAAFALAVMWLARPKRRAIDSQSYLDALQACGPMLQQGASIASPREAKRLLNLTRYAALRMHLRDHLQPEGMQRWWPRARRRFEAMLPAASPWSEQQIVVATAILATGRRLCPSVDPIELLKAPERYLATHVDPHTLAAATAHLQSADTPAFIDGATAFLQVVGEVDFSAGAAAPIPPSEPGNKKTGSASLQY</sequence>
<keyword evidence="5" id="KW-0472">Membrane</keyword>
<dbReference type="RefSeq" id="WP_315652676.1">
    <property type="nucleotide sequence ID" value="NZ_JAVXZY010000011.1"/>
</dbReference>
<feature type="transmembrane region" description="Helical" evidence="5">
    <location>
        <begin position="661"/>
        <end position="681"/>
    </location>
</feature>
<keyword evidence="3" id="KW-0175">Coiled coil</keyword>
<feature type="domain" description="Photosynthesis system II assembly factor Ycf48/Hcf136-like" evidence="7">
    <location>
        <begin position="577"/>
        <end position="655"/>
    </location>
</feature>
<dbReference type="EMBL" id="JAVXZY010000011">
    <property type="protein sequence ID" value="MDT9001793.1"/>
    <property type="molecule type" value="Genomic_DNA"/>
</dbReference>
<evidence type="ECO:0000256" key="5">
    <source>
        <dbReference type="SAM" id="Phobius"/>
    </source>
</evidence>
<feature type="compositionally biased region" description="Basic and acidic residues" evidence="4">
    <location>
        <begin position="1224"/>
        <end position="1233"/>
    </location>
</feature>
<feature type="domain" description="Photosynthesis system II assembly factor Ycf48/Hcf136-like" evidence="7">
    <location>
        <begin position="317"/>
        <end position="402"/>
    </location>
</feature>
<feature type="compositionally biased region" description="Polar residues" evidence="4">
    <location>
        <begin position="1325"/>
        <end position="1336"/>
    </location>
</feature>
<feature type="coiled-coil region" evidence="3">
    <location>
        <begin position="1234"/>
        <end position="1261"/>
    </location>
</feature>
<keyword evidence="1" id="KW-0602">Photosynthesis</keyword>
<evidence type="ECO:0000256" key="2">
    <source>
        <dbReference type="ARBA" id="ARBA00023276"/>
    </source>
</evidence>
<dbReference type="Pfam" id="PF14870">
    <property type="entry name" value="PSII_BNR"/>
    <property type="match status" value="6"/>
</dbReference>
<dbReference type="PANTHER" id="PTHR47199">
    <property type="entry name" value="PHOTOSYSTEM II STABILITY/ASSEMBLY FACTOR HCF136, CHLOROPLASTIC"/>
    <property type="match status" value="1"/>
</dbReference>
<dbReference type="SUPFAM" id="SSF110296">
    <property type="entry name" value="Oligoxyloglucan reducing end-specific cellobiohydrolase"/>
    <property type="match status" value="2"/>
</dbReference>
<comment type="caution">
    <text evidence="8">The sequence shown here is derived from an EMBL/GenBank/DDBJ whole genome shotgun (WGS) entry which is preliminary data.</text>
</comment>
<accession>A0ABU3PGX2</accession>
<dbReference type="Proteomes" id="UP001246372">
    <property type="component" value="Unassembled WGS sequence"/>
</dbReference>
<dbReference type="PANTHER" id="PTHR47199:SF2">
    <property type="entry name" value="PHOTOSYSTEM II STABILITY_ASSEMBLY FACTOR HCF136, CHLOROPLASTIC"/>
    <property type="match status" value="1"/>
</dbReference>
<feature type="transmembrane region" description="Helical" evidence="5">
    <location>
        <begin position="15"/>
        <end position="35"/>
    </location>
</feature>
<keyword evidence="5" id="KW-1133">Transmembrane helix</keyword>
<feature type="domain" description="Photosynthesis system II assembly factor Ycf48/Hcf136-like" evidence="7">
    <location>
        <begin position="415"/>
        <end position="483"/>
    </location>
</feature>
<feature type="transmembrane region" description="Helical" evidence="5">
    <location>
        <begin position="815"/>
        <end position="837"/>
    </location>
</feature>
<dbReference type="InterPro" id="IPR027417">
    <property type="entry name" value="P-loop_NTPase"/>
</dbReference>
<feature type="compositionally biased region" description="Basic and acidic residues" evidence="4">
    <location>
        <begin position="1337"/>
        <end position="1346"/>
    </location>
</feature>
<keyword evidence="5" id="KW-0812">Transmembrane</keyword>
<protein>
    <submittedName>
        <fullName evidence="8">YCF48-related protein</fullName>
    </submittedName>
</protein>
<feature type="domain" description="Photosynthesis system II assembly factor Ycf48/Hcf136-like" evidence="7">
    <location>
        <begin position="238"/>
        <end position="315"/>
    </location>
</feature>
<feature type="region of interest" description="Disordered" evidence="4">
    <location>
        <begin position="1292"/>
        <end position="1347"/>
    </location>
</feature>
<evidence type="ECO:0000313" key="8">
    <source>
        <dbReference type="EMBL" id="MDT9001793.1"/>
    </source>
</evidence>
<proteinExistence type="predicted"/>
<feature type="domain" description="KAP NTPase" evidence="6">
    <location>
        <begin position="955"/>
        <end position="1026"/>
    </location>
</feature>
<evidence type="ECO:0000256" key="1">
    <source>
        <dbReference type="ARBA" id="ARBA00022531"/>
    </source>
</evidence>
<evidence type="ECO:0000256" key="3">
    <source>
        <dbReference type="SAM" id="Coils"/>
    </source>
</evidence>
<dbReference type="InterPro" id="IPR011646">
    <property type="entry name" value="KAP_P-loop"/>
</dbReference>
<organism evidence="8 9">
    <name type="scientific">Roseateles aquae</name>
    <dbReference type="NCBI Taxonomy" id="3077235"/>
    <lineage>
        <taxon>Bacteria</taxon>
        <taxon>Pseudomonadati</taxon>
        <taxon>Pseudomonadota</taxon>
        <taxon>Betaproteobacteria</taxon>
        <taxon>Burkholderiales</taxon>
        <taxon>Sphaerotilaceae</taxon>
        <taxon>Roseateles</taxon>
    </lineage>
</organism>
<feature type="transmembrane region" description="Helical" evidence="5">
    <location>
        <begin position="1350"/>
        <end position="1370"/>
    </location>
</feature>
<gene>
    <name evidence="8" type="ORF">RQP53_21130</name>
</gene>
<keyword evidence="9" id="KW-1185">Reference proteome</keyword>
<dbReference type="InterPro" id="IPR036278">
    <property type="entry name" value="Sialidase_sf"/>
</dbReference>
<dbReference type="SUPFAM" id="SSF52540">
    <property type="entry name" value="P-loop containing nucleoside triphosphate hydrolases"/>
    <property type="match status" value="1"/>
</dbReference>
<feature type="domain" description="Photosynthesis system II assembly factor Ycf48/Hcf136-like" evidence="7">
    <location>
        <begin position="112"/>
        <end position="236"/>
    </location>
</feature>
<feature type="transmembrane region" description="Helical" evidence="5">
    <location>
        <begin position="1120"/>
        <end position="1141"/>
    </location>
</feature>